<keyword evidence="6" id="KW-1185">Reference proteome</keyword>
<organism evidence="5 6">
    <name type="scientific">Periophthalmus magnuspinnatus</name>
    <dbReference type="NCBI Taxonomy" id="409849"/>
    <lineage>
        <taxon>Eukaryota</taxon>
        <taxon>Metazoa</taxon>
        <taxon>Chordata</taxon>
        <taxon>Craniata</taxon>
        <taxon>Vertebrata</taxon>
        <taxon>Euteleostomi</taxon>
        <taxon>Actinopterygii</taxon>
        <taxon>Neopterygii</taxon>
        <taxon>Teleostei</taxon>
        <taxon>Neoteleostei</taxon>
        <taxon>Acanthomorphata</taxon>
        <taxon>Gobiaria</taxon>
        <taxon>Gobiiformes</taxon>
        <taxon>Gobioidei</taxon>
        <taxon>Gobiidae</taxon>
        <taxon>Oxudercinae</taxon>
        <taxon>Periophthalmus</taxon>
    </lineage>
</organism>
<evidence type="ECO:0000259" key="4">
    <source>
        <dbReference type="Pfam" id="PF08840"/>
    </source>
</evidence>
<dbReference type="Pfam" id="PF08840">
    <property type="entry name" value="BAAT_C"/>
    <property type="match status" value="1"/>
</dbReference>
<dbReference type="Pfam" id="PF04775">
    <property type="entry name" value="Bile_Hydr_Trans"/>
    <property type="match status" value="1"/>
</dbReference>
<dbReference type="Proteomes" id="UP000261520">
    <property type="component" value="Unplaced"/>
</dbReference>
<dbReference type="InterPro" id="IPR042490">
    <property type="entry name" value="Thio_Ohase/BAAT_N"/>
</dbReference>
<feature type="active site" description="Charge relay system" evidence="2">
    <location>
        <position position="314"/>
    </location>
</feature>
<sequence>MSSRVRLSLFPSARCLFDEPLQVTMTRLKPNQEVELRASATDEKGKCFRSWAVYRADHAGQVDLSRDAPLRGSYRGVQPMGLLCSITSEVSHKYFLKTQALSPHQVNLSVHDRDLLLTQETNHRCILGNGVQRQTVTEAGFTGVLFTPPGPGPFAALLDLCTFLSEKRACLLANKGFVVLSLSLYSDPKVDRDTELHLDQYEEAVLYLLSAEVGVVARSKAADVALSLAAFVRGVGAVVWINGCCANVEVPLFYRQRQLLPALRPDMSKIIKTDSGAYLLKPATPIPCSEAHLQTVIPIEKASAQLLFVASGDDLHWDSAAFMEQMVERLKLHGKNNYEAILYPGAGHLLEPPFSPFIVSSFHGVAKTAVLWGGEASAHVAAEEHLWKKIQEFFRSLTHNPFF</sequence>
<feature type="domain" description="Acyl-CoA thioester hydrolase/bile acid-CoA amino acid N-acetyltransferase" evidence="3">
    <location>
        <begin position="18"/>
        <end position="138"/>
    </location>
</feature>
<evidence type="ECO:0000313" key="5">
    <source>
        <dbReference type="Ensembl" id="ENSPMGP00000005654.1"/>
    </source>
</evidence>
<dbReference type="AlphaFoldDB" id="A0A3B3ZMF2"/>
<dbReference type="GO" id="GO:0006631">
    <property type="term" value="P:fatty acid metabolic process"/>
    <property type="evidence" value="ECO:0007669"/>
    <property type="project" value="TreeGrafter"/>
</dbReference>
<dbReference type="SUPFAM" id="SSF53474">
    <property type="entry name" value="alpha/beta-Hydrolases"/>
    <property type="match status" value="1"/>
</dbReference>
<comment type="similarity">
    <text evidence="1">Belongs to the C/M/P thioester hydrolase family.</text>
</comment>
<evidence type="ECO:0000313" key="6">
    <source>
        <dbReference type="Proteomes" id="UP000261520"/>
    </source>
</evidence>
<reference evidence="5" key="2">
    <citation type="submission" date="2025-09" db="UniProtKB">
        <authorList>
            <consortium name="Ensembl"/>
        </authorList>
    </citation>
    <scope>IDENTIFICATION</scope>
</reference>
<reference evidence="5" key="1">
    <citation type="submission" date="2025-08" db="UniProtKB">
        <authorList>
            <consortium name="Ensembl"/>
        </authorList>
    </citation>
    <scope>IDENTIFICATION</scope>
</reference>
<dbReference type="PANTHER" id="PTHR10824:SF17">
    <property type="entry name" value="ACYL-COENZYME A THIOESTERASE 6"/>
    <property type="match status" value="1"/>
</dbReference>
<accession>A0A3B3ZMF2</accession>
<proteinExistence type="inferred from homology"/>
<dbReference type="Gene3D" id="2.60.40.2240">
    <property type="entry name" value="Acyl-CoA thioester hydrolase/BAAT N-terminal domain"/>
    <property type="match status" value="1"/>
</dbReference>
<protein>
    <recommendedName>
        <fullName evidence="7">Acyl-coenzyme A thioesterase 1-like</fullName>
    </recommendedName>
</protein>
<evidence type="ECO:0000256" key="2">
    <source>
        <dbReference type="PIRSR" id="PIRSR016521-1"/>
    </source>
</evidence>
<dbReference type="Gene3D" id="3.40.50.1820">
    <property type="entry name" value="alpha/beta hydrolase"/>
    <property type="match status" value="1"/>
</dbReference>
<dbReference type="GO" id="GO:0047617">
    <property type="term" value="F:fatty acyl-CoA hydrolase activity"/>
    <property type="evidence" value="ECO:0007669"/>
    <property type="project" value="TreeGrafter"/>
</dbReference>
<name>A0A3B3ZMF2_9GOBI</name>
<evidence type="ECO:0000256" key="1">
    <source>
        <dbReference type="ARBA" id="ARBA00006538"/>
    </source>
</evidence>
<dbReference type="InterPro" id="IPR029058">
    <property type="entry name" value="AB_hydrolase_fold"/>
</dbReference>
<evidence type="ECO:0008006" key="7">
    <source>
        <dbReference type="Google" id="ProtNLM"/>
    </source>
</evidence>
<dbReference type="Ensembl" id="ENSPMGT00000006000.1">
    <property type="protein sequence ID" value="ENSPMGP00000005654.1"/>
    <property type="gene ID" value="ENSPMGG00000004752.1"/>
</dbReference>
<feature type="active site" description="Charge relay system" evidence="2">
    <location>
        <position position="348"/>
    </location>
</feature>
<dbReference type="InterPro" id="IPR016662">
    <property type="entry name" value="Acyl-CoA_thioEstase_long-chain"/>
</dbReference>
<dbReference type="GO" id="GO:0006637">
    <property type="term" value="P:acyl-CoA metabolic process"/>
    <property type="evidence" value="ECO:0007669"/>
    <property type="project" value="InterPro"/>
</dbReference>
<dbReference type="PIRSF" id="PIRSF016521">
    <property type="entry name" value="Acyl-CoA_hydro"/>
    <property type="match status" value="1"/>
</dbReference>
<dbReference type="InterPro" id="IPR014940">
    <property type="entry name" value="BAAT_C"/>
</dbReference>
<dbReference type="PANTHER" id="PTHR10824">
    <property type="entry name" value="ACYL-COENZYME A THIOESTERASE-RELATED"/>
    <property type="match status" value="1"/>
</dbReference>
<evidence type="ECO:0000259" key="3">
    <source>
        <dbReference type="Pfam" id="PF04775"/>
    </source>
</evidence>
<feature type="active site" description="Charge relay system" evidence="2">
    <location>
        <position position="219"/>
    </location>
</feature>
<dbReference type="InterPro" id="IPR006862">
    <property type="entry name" value="Thio_Ohase/aa_AcTrfase"/>
</dbReference>
<feature type="domain" description="BAAT/Acyl-CoA thioester hydrolase C-terminal" evidence="4">
    <location>
        <begin position="197"/>
        <end position="396"/>
    </location>
</feature>